<comment type="caution">
    <text evidence="2">The sequence shown here is derived from an EMBL/GenBank/DDBJ whole genome shotgun (WGS) entry which is preliminary data.</text>
</comment>
<dbReference type="InterPro" id="IPR044855">
    <property type="entry name" value="CoA-Trfase_III_dom3_sf"/>
</dbReference>
<dbReference type="SUPFAM" id="SSF89796">
    <property type="entry name" value="CoA-transferase family III (CaiB/BaiF)"/>
    <property type="match status" value="1"/>
</dbReference>
<keyword evidence="1 2" id="KW-0808">Transferase</keyword>
<name>A0A0L1JL37_9RHOB</name>
<dbReference type="AlphaFoldDB" id="A0A0L1JL37"/>
<organism evidence="2 3">
    <name type="scientific">Pseudaestuariivita atlantica</name>
    <dbReference type="NCBI Taxonomy" id="1317121"/>
    <lineage>
        <taxon>Bacteria</taxon>
        <taxon>Pseudomonadati</taxon>
        <taxon>Pseudomonadota</taxon>
        <taxon>Alphaproteobacteria</taxon>
        <taxon>Rhodobacterales</taxon>
        <taxon>Paracoccaceae</taxon>
        <taxon>Pseudaestuariivita</taxon>
    </lineage>
</organism>
<accession>A0A0L1JL37</accession>
<dbReference type="InterPro" id="IPR003673">
    <property type="entry name" value="CoA-Trfase_fam_III"/>
</dbReference>
<dbReference type="Proteomes" id="UP000036938">
    <property type="component" value="Unassembled WGS sequence"/>
</dbReference>
<dbReference type="EMBL" id="AQQZ01000009">
    <property type="protein sequence ID" value="KNG92460.1"/>
    <property type="molecule type" value="Genomic_DNA"/>
</dbReference>
<gene>
    <name evidence="2" type="ORF">ATO11_17805</name>
</gene>
<dbReference type="RefSeq" id="WP_050532262.1">
    <property type="nucleotide sequence ID" value="NZ_AQQZ01000009.1"/>
</dbReference>
<evidence type="ECO:0000313" key="2">
    <source>
        <dbReference type="EMBL" id="KNG92460.1"/>
    </source>
</evidence>
<dbReference type="InterPro" id="IPR050509">
    <property type="entry name" value="CoA-transferase_III"/>
</dbReference>
<dbReference type="Pfam" id="PF02515">
    <property type="entry name" value="CoA_transf_3"/>
    <property type="match status" value="1"/>
</dbReference>
<evidence type="ECO:0000256" key="1">
    <source>
        <dbReference type="ARBA" id="ARBA00022679"/>
    </source>
</evidence>
<dbReference type="STRING" id="1317121.ATO11_17805"/>
<dbReference type="GO" id="GO:0016740">
    <property type="term" value="F:transferase activity"/>
    <property type="evidence" value="ECO:0007669"/>
    <property type="project" value="UniProtKB-KW"/>
</dbReference>
<dbReference type="PANTHER" id="PTHR48228">
    <property type="entry name" value="SUCCINYL-COA--D-CITRAMALATE COA-TRANSFERASE"/>
    <property type="match status" value="1"/>
</dbReference>
<proteinExistence type="predicted"/>
<dbReference type="InterPro" id="IPR023606">
    <property type="entry name" value="CoA-Trfase_III_dom_1_sf"/>
</dbReference>
<evidence type="ECO:0000313" key="3">
    <source>
        <dbReference type="Proteomes" id="UP000036938"/>
    </source>
</evidence>
<dbReference type="OrthoDB" id="7208981at2"/>
<dbReference type="Gene3D" id="3.40.50.10540">
    <property type="entry name" value="Crotonobetainyl-coa:carnitine coa-transferase, domain 1"/>
    <property type="match status" value="1"/>
</dbReference>
<sequence length="391" mass="41067">MTDLPPLHGLRVVDLSRLVAGNVLTHVLADFGADVVKVEKPGRGDDLRAWRVAGVSTFWAEYCRNKRSLALDTRAAEGMAALTRLIDRADVLVENFRPGTLEAMGLAPDTLLSRNPGLVIARISGWGQTGAWAARPGFGSLVEALSGFAAMTGFPDRPPVLPPLALADMVAGQSGATAVMMALRARDRDGTGQVLDISLFEAIFSVLGPQAMNYHLTGTVPPRMGSLTEITAPRNIYATDDGKYVALSASTQAMAERLFRLIGRADMIDDPRFATNTARVAHIAECDAPVAAWMAGRSAADVLEACEAADVTVGLVADMSDLQGHPFIESRGVLTTMPSGLPTRAVTPRMGRTPGTITHDGPALGAHTRAVLEELGLDAGALIAAGVAAEA</sequence>
<keyword evidence="3" id="KW-1185">Reference proteome</keyword>
<reference evidence="2 3" key="1">
    <citation type="journal article" date="2015" name="Int. J. Syst. Evol. Microbiol.">
        <title>Aestuariivita atlantica sp. nov., isolated from deep sea sediment of the Atlantic Ocean.</title>
        <authorList>
            <person name="Li G."/>
            <person name="Lai Q."/>
            <person name="Du Y."/>
            <person name="Liu X."/>
            <person name="Sun F."/>
            <person name="Shao Z."/>
        </authorList>
    </citation>
    <scope>NUCLEOTIDE SEQUENCE [LARGE SCALE GENOMIC DNA]</scope>
    <source>
        <strain evidence="2 3">22II-S11-z3</strain>
    </source>
</reference>
<dbReference type="PATRIC" id="fig|1317121.7.peg.4295"/>
<dbReference type="Gene3D" id="3.30.1540.10">
    <property type="entry name" value="formyl-coa transferase, domain 3"/>
    <property type="match status" value="1"/>
</dbReference>
<protein>
    <submittedName>
        <fullName evidence="2">Acyl-CoA transferase</fullName>
    </submittedName>
</protein>
<dbReference type="PANTHER" id="PTHR48228:SF6">
    <property type="entry name" value="L-CARNITINE COA-TRANSFERASE"/>
    <property type="match status" value="1"/>
</dbReference>